<accession>A0ABS7GBK0</accession>
<sequence length="268" mass="31133">MKKQNLLTSIPILFLLLSCKSYIKPATNVKEKFHCPAVVQKQTKHPVACLEMDFMNEVFFEFRGKYKFTDTLFWDDDRPWQDSTSENDFINEQSQPEINDSLHTDGFQIIPDYRTSIYCKNHLYGETYCYFPVYIVNETSSTKVFYGKDSYAFGIQEAIDTSGSKQWHPIEAMAFDFCGNGSFGVKVHPGEFVILLVLKYQGELANAMRLRIRIGESLYISRSFIGSYSAKQFNINKDTRPYRNLKDRKNRPPFDLFYGAIPKGHDPY</sequence>
<comment type="caution">
    <text evidence="1">The sequence shown here is derived from an EMBL/GenBank/DDBJ whole genome shotgun (WGS) entry which is preliminary data.</text>
</comment>
<evidence type="ECO:0000313" key="2">
    <source>
        <dbReference type="Proteomes" id="UP000812961"/>
    </source>
</evidence>
<evidence type="ECO:0000313" key="1">
    <source>
        <dbReference type="EMBL" id="MBW8684706.1"/>
    </source>
</evidence>
<proteinExistence type="predicted"/>
<protein>
    <recommendedName>
        <fullName evidence="3">Lipoprotein</fullName>
    </recommendedName>
</protein>
<dbReference type="PROSITE" id="PS51257">
    <property type="entry name" value="PROKAR_LIPOPROTEIN"/>
    <property type="match status" value="1"/>
</dbReference>
<organism evidence="1 2">
    <name type="scientific">Chitinophaga rhizophila</name>
    <dbReference type="NCBI Taxonomy" id="2866212"/>
    <lineage>
        <taxon>Bacteria</taxon>
        <taxon>Pseudomonadati</taxon>
        <taxon>Bacteroidota</taxon>
        <taxon>Chitinophagia</taxon>
        <taxon>Chitinophagales</taxon>
        <taxon>Chitinophagaceae</taxon>
        <taxon>Chitinophaga</taxon>
    </lineage>
</organism>
<dbReference type="Proteomes" id="UP000812961">
    <property type="component" value="Unassembled WGS sequence"/>
</dbReference>
<dbReference type="EMBL" id="JAICCF010000002">
    <property type="protein sequence ID" value="MBW8684706.1"/>
    <property type="molecule type" value="Genomic_DNA"/>
</dbReference>
<dbReference type="RefSeq" id="WP_220249921.1">
    <property type="nucleotide sequence ID" value="NZ_JAICCF010000002.1"/>
</dbReference>
<reference evidence="1 2" key="1">
    <citation type="submission" date="2021-08" db="EMBL/GenBank/DDBJ databases">
        <title>The genome sequence of Chitinophaga sp. B61.</title>
        <authorList>
            <person name="Zhang X."/>
        </authorList>
    </citation>
    <scope>NUCLEOTIDE SEQUENCE [LARGE SCALE GENOMIC DNA]</scope>
    <source>
        <strain evidence="1 2">B61</strain>
    </source>
</reference>
<name>A0ABS7GBK0_9BACT</name>
<gene>
    <name evidence="1" type="ORF">K1Y79_10230</name>
</gene>
<evidence type="ECO:0008006" key="3">
    <source>
        <dbReference type="Google" id="ProtNLM"/>
    </source>
</evidence>
<keyword evidence="2" id="KW-1185">Reference proteome</keyword>